<feature type="region of interest" description="Disordered" evidence="1">
    <location>
        <begin position="86"/>
        <end position="112"/>
    </location>
</feature>
<reference evidence="4" key="3">
    <citation type="submission" date="2015-04" db="UniProtKB">
        <authorList>
            <consortium name="EnsemblPlants"/>
        </authorList>
    </citation>
    <scope>IDENTIFICATION</scope>
    <source>
        <strain evidence="4">cv. Jemalong A17</strain>
    </source>
</reference>
<dbReference type="Gramene" id="rna25523">
    <property type="protein sequence ID" value="RHN62890.1"/>
    <property type="gene ID" value="gene25523"/>
</dbReference>
<proteinExistence type="predicted"/>
<sequence>MVYCNPTYAGYPIGRGVNPLSGTLLANSKDYELSQYKLMISSLEKELKEPNNFPQHLIEIKTIILEDCRVLLAEYRQSKAAAKQAAKATKVRKQTAKTSKIRKQKGKKVLET</sequence>
<dbReference type="HOGENOM" id="CLU_2149585_0_0_1"/>
<dbReference type="EMBL" id="PSQE01000004">
    <property type="protein sequence ID" value="RHN62890.1"/>
    <property type="molecule type" value="Genomic_DNA"/>
</dbReference>
<evidence type="ECO:0000313" key="2">
    <source>
        <dbReference type="EMBL" id="KEH31389.1"/>
    </source>
</evidence>
<reference evidence="2 5" key="2">
    <citation type="journal article" date="2014" name="BMC Genomics">
        <title>An improved genome release (version Mt4.0) for the model legume Medicago truncatula.</title>
        <authorList>
            <person name="Tang H."/>
            <person name="Krishnakumar V."/>
            <person name="Bidwell S."/>
            <person name="Rosen B."/>
            <person name="Chan A."/>
            <person name="Zhou S."/>
            <person name="Gentzbittel L."/>
            <person name="Childs K.L."/>
            <person name="Yandell M."/>
            <person name="Gundlach H."/>
            <person name="Mayer K.F."/>
            <person name="Schwartz D.C."/>
            <person name="Town C.D."/>
        </authorList>
    </citation>
    <scope>GENOME REANNOTATION</scope>
    <source>
        <strain evidence="2">A17</strain>
        <strain evidence="4 5">cv. Jemalong A17</strain>
    </source>
</reference>
<dbReference type="Proteomes" id="UP000002051">
    <property type="component" value="Chromosome 4"/>
</dbReference>
<dbReference type="Proteomes" id="UP000265566">
    <property type="component" value="Chromosome 4"/>
</dbReference>
<reference evidence="2 5" key="1">
    <citation type="journal article" date="2011" name="Nature">
        <title>The Medicago genome provides insight into the evolution of rhizobial symbioses.</title>
        <authorList>
            <person name="Young N.D."/>
            <person name="Debelle F."/>
            <person name="Oldroyd G.E."/>
            <person name="Geurts R."/>
            <person name="Cannon S.B."/>
            <person name="Udvardi M.K."/>
            <person name="Benedito V.A."/>
            <person name="Mayer K.F."/>
            <person name="Gouzy J."/>
            <person name="Schoof H."/>
            <person name="Van de Peer Y."/>
            <person name="Proost S."/>
            <person name="Cook D.R."/>
            <person name="Meyers B.C."/>
            <person name="Spannagl M."/>
            <person name="Cheung F."/>
            <person name="De Mita S."/>
            <person name="Krishnakumar V."/>
            <person name="Gundlach H."/>
            <person name="Zhou S."/>
            <person name="Mudge J."/>
            <person name="Bharti A.K."/>
            <person name="Murray J.D."/>
            <person name="Naoumkina M.A."/>
            <person name="Rosen B."/>
            <person name="Silverstein K.A."/>
            <person name="Tang H."/>
            <person name="Rombauts S."/>
            <person name="Zhao P.X."/>
            <person name="Zhou P."/>
            <person name="Barbe V."/>
            <person name="Bardou P."/>
            <person name="Bechner M."/>
            <person name="Bellec A."/>
            <person name="Berger A."/>
            <person name="Berges H."/>
            <person name="Bidwell S."/>
            <person name="Bisseling T."/>
            <person name="Choisne N."/>
            <person name="Couloux A."/>
            <person name="Denny R."/>
            <person name="Deshpande S."/>
            <person name="Dai X."/>
            <person name="Doyle J.J."/>
            <person name="Dudez A.M."/>
            <person name="Farmer A.D."/>
            <person name="Fouteau S."/>
            <person name="Franken C."/>
            <person name="Gibelin C."/>
            <person name="Gish J."/>
            <person name="Goldstein S."/>
            <person name="Gonzalez A.J."/>
            <person name="Green P.J."/>
            <person name="Hallab A."/>
            <person name="Hartog M."/>
            <person name="Hua A."/>
            <person name="Humphray S.J."/>
            <person name="Jeong D.H."/>
            <person name="Jing Y."/>
            <person name="Jocker A."/>
            <person name="Kenton S.M."/>
            <person name="Kim D.J."/>
            <person name="Klee K."/>
            <person name="Lai H."/>
            <person name="Lang C."/>
            <person name="Lin S."/>
            <person name="Macmil S.L."/>
            <person name="Magdelenat G."/>
            <person name="Matthews L."/>
            <person name="McCorrison J."/>
            <person name="Monaghan E.L."/>
            <person name="Mun J.H."/>
            <person name="Najar F.Z."/>
            <person name="Nicholson C."/>
            <person name="Noirot C."/>
            <person name="O'Bleness M."/>
            <person name="Paule C.R."/>
            <person name="Poulain J."/>
            <person name="Prion F."/>
            <person name="Qin B."/>
            <person name="Qu C."/>
            <person name="Retzel E.F."/>
            <person name="Riddle C."/>
            <person name="Sallet E."/>
            <person name="Samain S."/>
            <person name="Samson N."/>
            <person name="Sanders I."/>
            <person name="Saurat O."/>
            <person name="Scarpelli C."/>
            <person name="Schiex T."/>
            <person name="Segurens B."/>
            <person name="Severin A.J."/>
            <person name="Sherrier D.J."/>
            <person name="Shi R."/>
            <person name="Sims S."/>
            <person name="Singer S.R."/>
            <person name="Sinharoy S."/>
            <person name="Sterck L."/>
            <person name="Viollet A."/>
            <person name="Wang B.B."/>
            <person name="Wang K."/>
            <person name="Wang M."/>
            <person name="Wang X."/>
            <person name="Warfsmann J."/>
            <person name="Weissenbach J."/>
            <person name="White D.D."/>
            <person name="White J.D."/>
            <person name="Wiley G.B."/>
            <person name="Wincker P."/>
            <person name="Xing Y."/>
            <person name="Yang L."/>
            <person name="Yao Z."/>
            <person name="Ying F."/>
            <person name="Zhai J."/>
            <person name="Zhou L."/>
            <person name="Zuber A."/>
            <person name="Denarie J."/>
            <person name="Dixon R.A."/>
            <person name="May G.D."/>
            <person name="Schwartz D.C."/>
            <person name="Rogers J."/>
            <person name="Quetier F."/>
            <person name="Town C.D."/>
            <person name="Roe B.A."/>
        </authorList>
    </citation>
    <scope>NUCLEOTIDE SEQUENCE [LARGE SCALE GENOMIC DNA]</scope>
    <source>
        <strain evidence="2">A17</strain>
        <strain evidence="4 5">cv. Jemalong A17</strain>
    </source>
</reference>
<name>A0A072UNM1_MEDTR</name>
<evidence type="ECO:0000256" key="1">
    <source>
        <dbReference type="SAM" id="MobiDB-lite"/>
    </source>
</evidence>
<dbReference type="EMBL" id="CM001220">
    <property type="protein sequence ID" value="KEH31389.1"/>
    <property type="molecule type" value="Genomic_DNA"/>
</dbReference>
<dbReference type="EnsemblPlants" id="KEH31389">
    <property type="protein sequence ID" value="KEH31389"/>
    <property type="gene ID" value="MTR_4g094648"/>
</dbReference>
<dbReference type="AlphaFoldDB" id="A0A072UNM1"/>
<accession>A0A072UNM1</accession>
<reference evidence="3" key="4">
    <citation type="journal article" date="2018" name="Nat. Plants">
        <title>Whole-genome landscape of Medicago truncatula symbiotic genes.</title>
        <authorList>
            <person name="Pecrix Y."/>
            <person name="Gamas P."/>
            <person name="Carrere S."/>
        </authorList>
    </citation>
    <scope>NUCLEOTIDE SEQUENCE</scope>
    <source>
        <tissue evidence="3">Leaves</tissue>
    </source>
</reference>
<gene>
    <name evidence="2" type="ordered locus">MTR_4g094648</name>
    <name evidence="3" type="ORF">MtrunA17_Chr4g0052371</name>
</gene>
<protein>
    <submittedName>
        <fullName evidence="2 4">Uncharacterized protein</fullName>
    </submittedName>
</protein>
<feature type="compositionally biased region" description="Basic residues" evidence="1">
    <location>
        <begin position="89"/>
        <end position="112"/>
    </location>
</feature>
<evidence type="ECO:0000313" key="5">
    <source>
        <dbReference type="Proteomes" id="UP000002051"/>
    </source>
</evidence>
<evidence type="ECO:0000313" key="3">
    <source>
        <dbReference type="EMBL" id="RHN62890.1"/>
    </source>
</evidence>
<evidence type="ECO:0000313" key="4">
    <source>
        <dbReference type="EnsemblPlants" id="KEH31389"/>
    </source>
</evidence>
<keyword evidence="5" id="KW-1185">Reference proteome</keyword>
<organism evidence="2 5">
    <name type="scientific">Medicago truncatula</name>
    <name type="common">Barrel medic</name>
    <name type="synonym">Medicago tribuloides</name>
    <dbReference type="NCBI Taxonomy" id="3880"/>
    <lineage>
        <taxon>Eukaryota</taxon>
        <taxon>Viridiplantae</taxon>
        <taxon>Streptophyta</taxon>
        <taxon>Embryophyta</taxon>
        <taxon>Tracheophyta</taxon>
        <taxon>Spermatophyta</taxon>
        <taxon>Magnoliopsida</taxon>
        <taxon>eudicotyledons</taxon>
        <taxon>Gunneridae</taxon>
        <taxon>Pentapetalae</taxon>
        <taxon>rosids</taxon>
        <taxon>fabids</taxon>
        <taxon>Fabales</taxon>
        <taxon>Fabaceae</taxon>
        <taxon>Papilionoideae</taxon>
        <taxon>50 kb inversion clade</taxon>
        <taxon>NPAAA clade</taxon>
        <taxon>Hologalegina</taxon>
        <taxon>IRL clade</taxon>
        <taxon>Trifolieae</taxon>
        <taxon>Medicago</taxon>
    </lineage>
</organism>